<dbReference type="EMBL" id="PUIB01000026">
    <property type="protein sequence ID" value="PQO27876.1"/>
    <property type="molecule type" value="Genomic_DNA"/>
</dbReference>
<name>A0A2S8F6V2_9BACT</name>
<evidence type="ECO:0000313" key="2">
    <source>
        <dbReference type="Proteomes" id="UP000239388"/>
    </source>
</evidence>
<dbReference type="PANTHER" id="PTHR13318">
    <property type="entry name" value="PARTNER OF PAIRED, ISOFORM B-RELATED"/>
    <property type="match status" value="1"/>
</dbReference>
<dbReference type="SMART" id="SM00367">
    <property type="entry name" value="LRR_CC"/>
    <property type="match status" value="3"/>
</dbReference>
<dbReference type="InterPro" id="IPR006553">
    <property type="entry name" value="Leu-rich_rpt_Cys-con_subtyp"/>
</dbReference>
<comment type="caution">
    <text evidence="1">The sequence shown here is derived from an EMBL/GenBank/DDBJ whole genome shotgun (WGS) entry which is preliminary data.</text>
</comment>
<dbReference type="OrthoDB" id="272105at2"/>
<reference evidence="1 2" key="1">
    <citation type="submission" date="2018-02" db="EMBL/GenBank/DDBJ databases">
        <title>Comparative genomes isolates from brazilian mangrove.</title>
        <authorList>
            <person name="Araujo J.E."/>
            <person name="Taketani R.G."/>
            <person name="Silva M.C.P."/>
            <person name="Loureco M.V."/>
            <person name="Andreote F.D."/>
        </authorList>
    </citation>
    <scope>NUCLEOTIDE SEQUENCE [LARGE SCALE GENOMIC DNA]</scope>
    <source>
        <strain evidence="1 2">NAP PRIS-MGV</strain>
    </source>
</reference>
<dbReference type="InterPro" id="IPR032675">
    <property type="entry name" value="LRR_dom_sf"/>
</dbReference>
<dbReference type="Proteomes" id="UP000239388">
    <property type="component" value="Unassembled WGS sequence"/>
</dbReference>
<evidence type="ECO:0000313" key="1">
    <source>
        <dbReference type="EMBL" id="PQO27876.1"/>
    </source>
</evidence>
<evidence type="ECO:0008006" key="3">
    <source>
        <dbReference type="Google" id="ProtNLM"/>
    </source>
</evidence>
<dbReference type="RefSeq" id="WP_105359057.1">
    <property type="nucleotide sequence ID" value="NZ_PUIB01000026.1"/>
</dbReference>
<accession>A0A2S8F6V2</accession>
<dbReference type="AlphaFoldDB" id="A0A2S8F6V2"/>
<dbReference type="InterPro" id="IPR001611">
    <property type="entry name" value="Leu-rich_rpt"/>
</dbReference>
<organism evidence="1 2">
    <name type="scientific">Blastopirellula marina</name>
    <dbReference type="NCBI Taxonomy" id="124"/>
    <lineage>
        <taxon>Bacteria</taxon>
        <taxon>Pseudomonadati</taxon>
        <taxon>Planctomycetota</taxon>
        <taxon>Planctomycetia</taxon>
        <taxon>Pirellulales</taxon>
        <taxon>Pirellulaceae</taxon>
        <taxon>Blastopirellula</taxon>
    </lineage>
</organism>
<gene>
    <name evidence="1" type="ORF">C5Y98_26490</name>
</gene>
<dbReference type="Pfam" id="PF13516">
    <property type="entry name" value="LRR_6"/>
    <property type="match status" value="3"/>
</dbReference>
<dbReference type="GO" id="GO:0031146">
    <property type="term" value="P:SCF-dependent proteasomal ubiquitin-dependent protein catabolic process"/>
    <property type="evidence" value="ECO:0007669"/>
    <property type="project" value="TreeGrafter"/>
</dbReference>
<dbReference type="Gene3D" id="3.80.10.10">
    <property type="entry name" value="Ribonuclease Inhibitor"/>
    <property type="match status" value="1"/>
</dbReference>
<protein>
    <recommendedName>
        <fullName evidence="3">Leucine Rich repeats (2 copies)</fullName>
    </recommendedName>
</protein>
<dbReference type="GO" id="GO:0019005">
    <property type="term" value="C:SCF ubiquitin ligase complex"/>
    <property type="evidence" value="ECO:0007669"/>
    <property type="project" value="TreeGrafter"/>
</dbReference>
<proteinExistence type="predicted"/>
<dbReference type="SUPFAM" id="SSF52047">
    <property type="entry name" value="RNI-like"/>
    <property type="match status" value="1"/>
</dbReference>
<dbReference type="PANTHER" id="PTHR13318:SF95">
    <property type="entry name" value="F-BOX PROTEIN YLR352W"/>
    <property type="match status" value="1"/>
</dbReference>
<sequence>MTQLPAKPKWHQFRIKGLLLLTLLLGLVFGAWRSIILPHWMQGPAIKIFRDKGAEVACQGTERTWVTDFLGGAPETPTRISFPLLPSDDLYDPELGAYIITGPPQAESKMYWSVGTEAFRYLPWLSELEVLELPSTNVSNADLRRISGLSQLRTLDISATKITDQGLKGLGNLQSLKVIRLPEAITDQGLQHLQQLPAVEELDLSGTNITDQGLAYLADWKSLKKLSLKHTSVTDEGLERLTHLKQLERLEIFGSQITEEGFSELKKSVPGVGADIEEWKSRLEVFQRIREQLNQRGDNQN</sequence>